<proteinExistence type="predicted"/>
<comment type="caution">
    <text evidence="1">The sequence shown here is derived from an EMBL/GenBank/DDBJ whole genome shotgun (WGS) entry which is preliminary data.</text>
</comment>
<evidence type="ECO:0000313" key="1">
    <source>
        <dbReference type="EMBL" id="OYD07484.1"/>
    </source>
</evidence>
<dbReference type="AlphaFoldDB" id="A0A235B5B3"/>
<name>A0A235B5B3_9BACL</name>
<evidence type="ECO:0000313" key="2">
    <source>
        <dbReference type="Proteomes" id="UP000215459"/>
    </source>
</evidence>
<keyword evidence="2" id="KW-1185">Reference proteome</keyword>
<gene>
    <name evidence="1" type="ORF">CHM34_11325</name>
</gene>
<dbReference type="Proteomes" id="UP000215459">
    <property type="component" value="Unassembled WGS sequence"/>
</dbReference>
<accession>A0A235B5B3</accession>
<protein>
    <submittedName>
        <fullName evidence="1">Uncharacterized protein</fullName>
    </submittedName>
</protein>
<organism evidence="1 2">
    <name type="scientific">Paludifilum halophilum</name>
    <dbReference type="NCBI Taxonomy" id="1642702"/>
    <lineage>
        <taxon>Bacteria</taxon>
        <taxon>Bacillati</taxon>
        <taxon>Bacillota</taxon>
        <taxon>Bacilli</taxon>
        <taxon>Bacillales</taxon>
        <taxon>Thermoactinomycetaceae</taxon>
        <taxon>Paludifilum</taxon>
    </lineage>
</organism>
<dbReference type="EMBL" id="NOWF01000006">
    <property type="protein sequence ID" value="OYD07484.1"/>
    <property type="molecule type" value="Genomic_DNA"/>
</dbReference>
<sequence>MAGFDPRLSLDILNRAGERTEMEKQDGAYVLTVKLSGKEFKKVRSAARRRPIRSIKPFKIRMKSRWNR</sequence>
<reference evidence="1 2" key="1">
    <citation type="submission" date="2017-07" db="EMBL/GenBank/DDBJ databases">
        <title>The genome sequence of Paludifilum halophilum highlights mechanisms for microbial adaptation to high salt environemnts.</title>
        <authorList>
            <person name="Belbahri L."/>
        </authorList>
    </citation>
    <scope>NUCLEOTIDE SEQUENCE [LARGE SCALE GENOMIC DNA]</scope>
    <source>
        <strain evidence="1 2">DSM 102817</strain>
    </source>
</reference>